<organism evidence="10 11">
    <name type="scientific">Discina gigas</name>
    <dbReference type="NCBI Taxonomy" id="1032678"/>
    <lineage>
        <taxon>Eukaryota</taxon>
        <taxon>Fungi</taxon>
        <taxon>Dikarya</taxon>
        <taxon>Ascomycota</taxon>
        <taxon>Pezizomycotina</taxon>
        <taxon>Pezizomycetes</taxon>
        <taxon>Pezizales</taxon>
        <taxon>Discinaceae</taxon>
        <taxon>Discina</taxon>
    </lineage>
</organism>
<gene>
    <name evidence="10" type="ORF">Q9L58_007511</name>
</gene>
<dbReference type="SMART" id="SM00355">
    <property type="entry name" value="ZnF_C2H2"/>
    <property type="match status" value="5"/>
</dbReference>
<accession>A0ABR3GCC7</accession>
<evidence type="ECO:0000256" key="6">
    <source>
        <dbReference type="ARBA" id="ARBA00023242"/>
    </source>
</evidence>
<feature type="compositionally biased region" description="Low complexity" evidence="8">
    <location>
        <begin position="331"/>
        <end position="344"/>
    </location>
</feature>
<keyword evidence="6" id="KW-0539">Nucleus</keyword>
<evidence type="ECO:0000256" key="2">
    <source>
        <dbReference type="ARBA" id="ARBA00022723"/>
    </source>
</evidence>
<keyword evidence="2" id="KW-0479">Metal-binding</keyword>
<sequence>MGSQTNGPSKQAFCELCCSEYNDIALHNKGLQHRGGITRICDTCDRGFSSISALKRHYEASACPPVPNPIVSHPDSHKSSTSPTLKCPTCSQGLSSLSALQRHYNETSCVKPPGKFQYHCKPCGISFPGPKTLQKHLTDPAIHPPTPVFPENTEAFCTLCNKQCKSAFGLQTHLASVIHSPLIPRFPCVASPACRKSFNALSALMYHLESGACPSKLTWQTLTGLIITHDPTNIIAEPDAAATRAFSAGQMQLYLGTDTDTDSSTEGGVTFTPPHMSRSNSISTEGGARIFDMPSEGSQGTVTPRRNSIGSANSDDFATFNFQPRSVVHPDSTSSDESSDESSTGIPTPSPSEDGSEGNGVLLDLPAAIEQIEFACPLCSETKKKFGTRGALQKHMESQTHASKIYHCPLELLLSPEKLKAKRKFRGRKFKALSALAQHIEAGACEGGKEAFTVVSGFINGKLKEAGLREMKTAS</sequence>
<evidence type="ECO:0000256" key="5">
    <source>
        <dbReference type="ARBA" id="ARBA00022833"/>
    </source>
</evidence>
<dbReference type="SUPFAM" id="SSF57667">
    <property type="entry name" value="beta-beta-alpha zinc fingers"/>
    <property type="match status" value="1"/>
</dbReference>
<dbReference type="PROSITE" id="PS00028">
    <property type="entry name" value="ZINC_FINGER_C2H2_1"/>
    <property type="match status" value="1"/>
</dbReference>
<evidence type="ECO:0000256" key="8">
    <source>
        <dbReference type="SAM" id="MobiDB-lite"/>
    </source>
</evidence>
<evidence type="ECO:0000256" key="3">
    <source>
        <dbReference type="ARBA" id="ARBA00022737"/>
    </source>
</evidence>
<protein>
    <recommendedName>
        <fullName evidence="9">C2H2-type domain-containing protein</fullName>
    </recommendedName>
</protein>
<comment type="caution">
    <text evidence="10">The sequence shown here is derived from an EMBL/GenBank/DDBJ whole genome shotgun (WGS) entry which is preliminary data.</text>
</comment>
<dbReference type="PANTHER" id="PTHR24406">
    <property type="entry name" value="TRANSCRIPTIONAL REPRESSOR CTCFL-RELATED"/>
    <property type="match status" value="1"/>
</dbReference>
<evidence type="ECO:0000313" key="11">
    <source>
        <dbReference type="Proteomes" id="UP001447188"/>
    </source>
</evidence>
<dbReference type="EMBL" id="JBBBZM010000120">
    <property type="protein sequence ID" value="KAL0633621.1"/>
    <property type="molecule type" value="Genomic_DNA"/>
</dbReference>
<feature type="domain" description="C2H2-type" evidence="9">
    <location>
        <begin position="118"/>
        <end position="143"/>
    </location>
</feature>
<keyword evidence="11" id="KW-1185">Reference proteome</keyword>
<proteinExistence type="predicted"/>
<keyword evidence="5" id="KW-0862">Zinc</keyword>
<keyword evidence="3" id="KW-0677">Repeat</keyword>
<name>A0ABR3GCC7_9PEZI</name>
<evidence type="ECO:0000313" key="10">
    <source>
        <dbReference type="EMBL" id="KAL0633621.1"/>
    </source>
</evidence>
<evidence type="ECO:0000256" key="7">
    <source>
        <dbReference type="PROSITE-ProRule" id="PRU00042"/>
    </source>
</evidence>
<keyword evidence="4 7" id="KW-0863">Zinc-finger</keyword>
<feature type="region of interest" description="Disordered" evidence="8">
    <location>
        <begin position="258"/>
        <end position="360"/>
    </location>
</feature>
<dbReference type="Proteomes" id="UP001447188">
    <property type="component" value="Unassembled WGS sequence"/>
</dbReference>
<dbReference type="Gene3D" id="3.30.160.60">
    <property type="entry name" value="Classic Zinc Finger"/>
    <property type="match status" value="1"/>
</dbReference>
<comment type="subcellular location">
    <subcellularLocation>
        <location evidence="1">Nucleus</location>
    </subcellularLocation>
</comment>
<dbReference type="InterPro" id="IPR013087">
    <property type="entry name" value="Znf_C2H2_type"/>
</dbReference>
<evidence type="ECO:0000256" key="1">
    <source>
        <dbReference type="ARBA" id="ARBA00004123"/>
    </source>
</evidence>
<dbReference type="Pfam" id="PF12874">
    <property type="entry name" value="zf-met"/>
    <property type="match status" value="3"/>
</dbReference>
<dbReference type="InterPro" id="IPR050888">
    <property type="entry name" value="ZnF_C2H2-type_TF"/>
</dbReference>
<feature type="compositionally biased region" description="Polar residues" evidence="8">
    <location>
        <begin position="296"/>
        <end position="324"/>
    </location>
</feature>
<dbReference type="InterPro" id="IPR036236">
    <property type="entry name" value="Znf_C2H2_sf"/>
</dbReference>
<reference evidence="10 11" key="1">
    <citation type="submission" date="2024-02" db="EMBL/GenBank/DDBJ databases">
        <title>Discinaceae phylogenomics.</title>
        <authorList>
            <person name="Dirks A.C."/>
            <person name="James T.Y."/>
        </authorList>
    </citation>
    <scope>NUCLEOTIDE SEQUENCE [LARGE SCALE GENOMIC DNA]</scope>
    <source>
        <strain evidence="10 11">ACD0624</strain>
    </source>
</reference>
<evidence type="ECO:0000256" key="4">
    <source>
        <dbReference type="ARBA" id="ARBA00022771"/>
    </source>
</evidence>
<dbReference type="PROSITE" id="PS50157">
    <property type="entry name" value="ZINC_FINGER_C2H2_2"/>
    <property type="match status" value="1"/>
</dbReference>
<evidence type="ECO:0000259" key="9">
    <source>
        <dbReference type="PROSITE" id="PS50157"/>
    </source>
</evidence>